<name>A0ACC3CFB0_PYRYE</name>
<keyword evidence="2" id="KW-1185">Reference proteome</keyword>
<gene>
    <name evidence="1" type="ORF">I4F81_011160</name>
</gene>
<dbReference type="Proteomes" id="UP000798662">
    <property type="component" value="Chromosome 3"/>
</dbReference>
<reference evidence="1" key="1">
    <citation type="submission" date="2019-11" db="EMBL/GenBank/DDBJ databases">
        <title>Nori genome reveals adaptations in red seaweeds to the harsh intertidal environment.</title>
        <authorList>
            <person name="Wang D."/>
            <person name="Mao Y."/>
        </authorList>
    </citation>
    <scope>NUCLEOTIDE SEQUENCE</scope>
    <source>
        <tissue evidence="1">Gametophyte</tissue>
    </source>
</reference>
<dbReference type="EMBL" id="CM020620">
    <property type="protein sequence ID" value="KAK1868676.1"/>
    <property type="molecule type" value="Genomic_DNA"/>
</dbReference>
<comment type="caution">
    <text evidence="1">The sequence shown here is derived from an EMBL/GenBank/DDBJ whole genome shotgun (WGS) entry which is preliminary data.</text>
</comment>
<evidence type="ECO:0000313" key="1">
    <source>
        <dbReference type="EMBL" id="KAK1868676.1"/>
    </source>
</evidence>
<protein>
    <submittedName>
        <fullName evidence="1">Uncharacterized protein</fullName>
    </submittedName>
</protein>
<evidence type="ECO:0000313" key="2">
    <source>
        <dbReference type="Proteomes" id="UP000798662"/>
    </source>
</evidence>
<sequence length="247" mass="24240">MSICTIQRPLHDPPPGARASGVAAAVPVAAGGVWAAAAEAVRAAVAPSVIRGGALPVLGRPLTDGVSVVTNGTYMLLNASEALVGCPVSLSIASPLATDNGTFLVPPASLTANGGGCTGVNATTGLVGLFGDALVDAANRTGQLGNLTELLEVDPQAAVAVVISGPITCGEVVFEDATWTFLVAGGVPVLVLTDGVDPTVGCTLADVSNRVPTAPTPPPATIRLDVPRGVPVAGGGEPANMPESDGM</sequence>
<proteinExistence type="predicted"/>
<accession>A0ACC3CFB0</accession>
<organism evidence="1 2">
    <name type="scientific">Pyropia yezoensis</name>
    <name type="common">Susabi-nori</name>
    <name type="synonym">Porphyra yezoensis</name>
    <dbReference type="NCBI Taxonomy" id="2788"/>
    <lineage>
        <taxon>Eukaryota</taxon>
        <taxon>Rhodophyta</taxon>
        <taxon>Bangiophyceae</taxon>
        <taxon>Bangiales</taxon>
        <taxon>Bangiaceae</taxon>
        <taxon>Pyropia</taxon>
    </lineage>
</organism>